<dbReference type="InterPro" id="IPR016181">
    <property type="entry name" value="Acyl_CoA_acyltransferase"/>
</dbReference>
<protein>
    <recommendedName>
        <fullName evidence="3">GNAT family N-acetyltransferase</fullName>
    </recommendedName>
</protein>
<dbReference type="Proteomes" id="UP000618591">
    <property type="component" value="Unassembled WGS sequence"/>
</dbReference>
<organism evidence="1 2">
    <name type="scientific">Sphingomonas psychrolutea</name>
    <dbReference type="NCBI Taxonomy" id="1259676"/>
    <lineage>
        <taxon>Bacteria</taxon>
        <taxon>Pseudomonadati</taxon>
        <taxon>Pseudomonadota</taxon>
        <taxon>Alphaproteobacteria</taxon>
        <taxon>Sphingomonadales</taxon>
        <taxon>Sphingomonadaceae</taxon>
        <taxon>Sphingomonas</taxon>
    </lineage>
</organism>
<dbReference type="EMBL" id="BMDW01000009">
    <property type="protein sequence ID" value="GGA48571.1"/>
    <property type="molecule type" value="Genomic_DNA"/>
</dbReference>
<evidence type="ECO:0008006" key="3">
    <source>
        <dbReference type="Google" id="ProtNLM"/>
    </source>
</evidence>
<accession>A0ABQ1GRP2</accession>
<evidence type="ECO:0000313" key="1">
    <source>
        <dbReference type="EMBL" id="GGA48571.1"/>
    </source>
</evidence>
<keyword evidence="2" id="KW-1185">Reference proteome</keyword>
<sequence>MRGSASAEGVDPGLLRGWLAARSVARGLPAPMATHGGWRVDTRSDAEWCRYVFAAPDNRIADLAATIGRPDVLLKLCAADAVLAALLPAGWQLDPCSWFMTAPEISVRTALPTGYTATIQTTEGAHQIAITAPDGSLAASGYAAEINGVFCYDRIVTSADHRRRGLGTAVMALLGAQRALDTSRHALVATDQGRALYETLGWRMLAPYATAFLPAASCRPSDI</sequence>
<comment type="caution">
    <text evidence="1">The sequence shown here is derived from an EMBL/GenBank/DDBJ whole genome shotgun (WGS) entry which is preliminary data.</text>
</comment>
<gene>
    <name evidence="1" type="ORF">GCM10011395_18640</name>
</gene>
<evidence type="ECO:0000313" key="2">
    <source>
        <dbReference type="Proteomes" id="UP000618591"/>
    </source>
</evidence>
<proteinExistence type="predicted"/>
<dbReference type="SUPFAM" id="SSF55729">
    <property type="entry name" value="Acyl-CoA N-acyltransferases (Nat)"/>
    <property type="match status" value="1"/>
</dbReference>
<name>A0ABQ1GRP2_9SPHN</name>
<reference evidence="2" key="1">
    <citation type="journal article" date="2019" name="Int. J. Syst. Evol. Microbiol.">
        <title>The Global Catalogue of Microorganisms (GCM) 10K type strain sequencing project: providing services to taxonomists for standard genome sequencing and annotation.</title>
        <authorList>
            <consortium name="The Broad Institute Genomics Platform"/>
            <consortium name="The Broad Institute Genome Sequencing Center for Infectious Disease"/>
            <person name="Wu L."/>
            <person name="Ma J."/>
        </authorList>
    </citation>
    <scope>NUCLEOTIDE SEQUENCE [LARGE SCALE GENOMIC DNA]</scope>
    <source>
        <strain evidence="2">CGMCC 1.10106</strain>
    </source>
</reference>
<dbReference type="Gene3D" id="3.40.630.30">
    <property type="match status" value="1"/>
</dbReference>